<dbReference type="InterPro" id="IPR007867">
    <property type="entry name" value="GMC_OxRtase_C"/>
</dbReference>
<reference evidence="5" key="1">
    <citation type="submission" date="2019-10" db="EMBL/GenBank/DDBJ databases">
        <authorList>
            <consortium name="DOE Joint Genome Institute"/>
            <person name="Kuo A."/>
            <person name="Miyauchi S."/>
            <person name="Kiss E."/>
            <person name="Drula E."/>
            <person name="Kohler A."/>
            <person name="Sanchez-Garcia M."/>
            <person name="Andreopoulos B."/>
            <person name="Barry K.W."/>
            <person name="Bonito G."/>
            <person name="Buee M."/>
            <person name="Carver A."/>
            <person name="Chen C."/>
            <person name="Cichocki N."/>
            <person name="Clum A."/>
            <person name="Culley D."/>
            <person name="Crous P.W."/>
            <person name="Fauchery L."/>
            <person name="Girlanda M."/>
            <person name="Hayes R."/>
            <person name="Keri Z."/>
            <person name="LaButti K."/>
            <person name="Lipzen A."/>
            <person name="Lombard V."/>
            <person name="Magnuson J."/>
            <person name="Maillard F."/>
            <person name="Morin E."/>
            <person name="Murat C."/>
            <person name="Nolan M."/>
            <person name="Ohm R."/>
            <person name="Pangilinan J."/>
            <person name="Pereira M."/>
            <person name="Perotto S."/>
            <person name="Peter M."/>
            <person name="Riley R."/>
            <person name="Sitrit Y."/>
            <person name="Stielow B."/>
            <person name="Szollosi G."/>
            <person name="Zifcakova L."/>
            <person name="Stursova M."/>
            <person name="Spatafora J.W."/>
            <person name="Tedersoo L."/>
            <person name="Vaario L.-M."/>
            <person name="Yamada A."/>
            <person name="Yan M."/>
            <person name="Wang P."/>
            <person name="Xu J."/>
            <person name="Bruns T."/>
            <person name="Baldrian P."/>
            <person name="Vilgalys R."/>
            <person name="Henrissat B."/>
            <person name="Grigoriev I.V."/>
            <person name="Hibbett D."/>
            <person name="Nagy L.G."/>
            <person name="Martin F.M."/>
        </authorList>
    </citation>
    <scope>NUCLEOTIDE SEQUENCE</scope>
    <source>
        <strain evidence="5">Prilba</strain>
    </source>
</reference>
<dbReference type="Pfam" id="PF05199">
    <property type="entry name" value="GMC_oxred_C"/>
    <property type="match status" value="1"/>
</dbReference>
<protein>
    <submittedName>
        <fullName evidence="5">Alcohol oxidase-like protein</fullName>
    </submittedName>
</protein>
<evidence type="ECO:0000256" key="2">
    <source>
        <dbReference type="ARBA" id="ARBA00010790"/>
    </source>
</evidence>
<comment type="similarity">
    <text evidence="2">Belongs to the GMC oxidoreductase family.</text>
</comment>
<proteinExistence type="inferred from homology"/>
<dbReference type="Pfam" id="PF00732">
    <property type="entry name" value="GMC_oxred_N"/>
    <property type="match status" value="1"/>
</dbReference>
<dbReference type="AlphaFoldDB" id="A0A9P5JUL9"/>
<keyword evidence="6" id="KW-1185">Reference proteome</keyword>
<reference evidence="5" key="2">
    <citation type="journal article" date="2020" name="Nat. Commun.">
        <title>Large-scale genome sequencing of mycorrhizal fungi provides insights into the early evolution of symbiotic traits.</title>
        <authorList>
            <person name="Miyauchi S."/>
            <person name="Kiss E."/>
            <person name="Kuo A."/>
            <person name="Drula E."/>
            <person name="Kohler A."/>
            <person name="Sanchez-Garcia M."/>
            <person name="Morin E."/>
            <person name="Andreopoulos B."/>
            <person name="Barry K.W."/>
            <person name="Bonito G."/>
            <person name="Buee M."/>
            <person name="Carver A."/>
            <person name="Chen C."/>
            <person name="Cichocki N."/>
            <person name="Clum A."/>
            <person name="Culley D."/>
            <person name="Crous P.W."/>
            <person name="Fauchery L."/>
            <person name="Girlanda M."/>
            <person name="Hayes R.D."/>
            <person name="Keri Z."/>
            <person name="LaButti K."/>
            <person name="Lipzen A."/>
            <person name="Lombard V."/>
            <person name="Magnuson J."/>
            <person name="Maillard F."/>
            <person name="Murat C."/>
            <person name="Nolan M."/>
            <person name="Ohm R.A."/>
            <person name="Pangilinan J."/>
            <person name="Pereira M.F."/>
            <person name="Perotto S."/>
            <person name="Peter M."/>
            <person name="Pfister S."/>
            <person name="Riley R."/>
            <person name="Sitrit Y."/>
            <person name="Stielow J.B."/>
            <person name="Szollosi G."/>
            <person name="Zifcakova L."/>
            <person name="Stursova M."/>
            <person name="Spatafora J.W."/>
            <person name="Tedersoo L."/>
            <person name="Vaario L.M."/>
            <person name="Yamada A."/>
            <person name="Yan M."/>
            <person name="Wang P."/>
            <person name="Xu J."/>
            <person name="Bruns T."/>
            <person name="Baldrian P."/>
            <person name="Vilgalys R."/>
            <person name="Dunand C."/>
            <person name="Henrissat B."/>
            <person name="Grigoriev I.V."/>
            <person name="Hibbett D."/>
            <person name="Nagy L.G."/>
            <person name="Martin F.M."/>
        </authorList>
    </citation>
    <scope>NUCLEOTIDE SEQUENCE</scope>
    <source>
        <strain evidence="5">Prilba</strain>
    </source>
</reference>
<evidence type="ECO:0000259" key="4">
    <source>
        <dbReference type="PROSITE" id="PS00624"/>
    </source>
</evidence>
<comment type="caution">
    <text evidence="5">The sequence shown here is derived from an EMBL/GenBank/DDBJ whole genome shotgun (WGS) entry which is preliminary data.</text>
</comment>
<gene>
    <name evidence="5" type="ORF">DFH94DRAFT_857995</name>
</gene>
<dbReference type="Proteomes" id="UP000759537">
    <property type="component" value="Unassembled WGS sequence"/>
</dbReference>
<dbReference type="SUPFAM" id="SSF51905">
    <property type="entry name" value="FAD/NAD(P)-binding domain"/>
    <property type="match status" value="1"/>
</dbReference>
<evidence type="ECO:0000256" key="1">
    <source>
        <dbReference type="ARBA" id="ARBA00001974"/>
    </source>
</evidence>
<keyword evidence="3" id="KW-0285">Flavoprotein</keyword>
<evidence type="ECO:0000313" key="6">
    <source>
        <dbReference type="Proteomes" id="UP000759537"/>
    </source>
</evidence>
<comment type="cofactor">
    <cofactor evidence="1 3">
        <name>FAD</name>
        <dbReference type="ChEBI" id="CHEBI:57692"/>
    </cofactor>
</comment>
<dbReference type="PANTHER" id="PTHR11552:SF78">
    <property type="entry name" value="GLUCOSE-METHANOL-CHOLINE OXIDOREDUCTASE N-TERMINAL DOMAIN-CONTAINING PROTEIN"/>
    <property type="match status" value="1"/>
</dbReference>
<name>A0A9P5JUL9_9AGAM</name>
<dbReference type="GO" id="GO:0016614">
    <property type="term" value="F:oxidoreductase activity, acting on CH-OH group of donors"/>
    <property type="evidence" value="ECO:0007669"/>
    <property type="project" value="InterPro"/>
</dbReference>
<dbReference type="EMBL" id="WHVB01000071">
    <property type="protein sequence ID" value="KAF8463413.1"/>
    <property type="molecule type" value="Genomic_DNA"/>
</dbReference>
<keyword evidence="3" id="KW-0274">FAD</keyword>
<sequence>MRTPGWGSNDLIPLLRKTETYQVSGGDGPTHGTDGPLKVSLAVDDCAEQFLQDLSTINVDAQVDKRKTGVRSDVPHHLIYPLEETRPNLHILTGIQCEALYNRATALRSRTTPIHPDGPTETRIVRGTGSWVLCAGSFGTPGILERSGIGSKRVDLPGVGENYQDHNVLFVPYFSADEAQTLDAIFRNDESAVEAATAELEKTGKGLMAHNGLGAGIKWRPDPSELAEFGPEFKKVWDDYFANAPDKPVTWLGIMLVGDATQVPPRKYFMVGVNTEYPVARGHVHITHSEDVSAPIDFVPGYLESMADVKTLTWGYKFSREIARRMPYFRGEPAARHPAFAPGSAAAIIPHAEGHIAFDTPRIEYSEEDERALETFARATISTTWHALGTCAMKPRKQGGVVDSRLNVYGVRGLKVADLSIGPCNVSANTYSTALVIGEKAAVIIAEELDIKG</sequence>
<dbReference type="PIRSF" id="PIRSF000137">
    <property type="entry name" value="Alcohol_oxidase"/>
    <property type="match status" value="1"/>
</dbReference>
<dbReference type="InterPro" id="IPR036188">
    <property type="entry name" value="FAD/NAD-bd_sf"/>
</dbReference>
<dbReference type="PANTHER" id="PTHR11552">
    <property type="entry name" value="GLUCOSE-METHANOL-CHOLINE GMC OXIDOREDUCTASE"/>
    <property type="match status" value="1"/>
</dbReference>
<dbReference type="GO" id="GO:0050660">
    <property type="term" value="F:flavin adenine dinucleotide binding"/>
    <property type="evidence" value="ECO:0007669"/>
    <property type="project" value="InterPro"/>
</dbReference>
<dbReference type="Gene3D" id="3.50.50.60">
    <property type="entry name" value="FAD/NAD(P)-binding domain"/>
    <property type="match status" value="1"/>
</dbReference>
<feature type="binding site" evidence="3">
    <location>
        <begin position="385"/>
        <end position="386"/>
    </location>
    <ligand>
        <name>FAD</name>
        <dbReference type="ChEBI" id="CHEBI:57692"/>
    </ligand>
</feature>
<dbReference type="InterPro" id="IPR012132">
    <property type="entry name" value="GMC_OxRdtase"/>
</dbReference>
<feature type="non-terminal residue" evidence="5">
    <location>
        <position position="453"/>
    </location>
</feature>
<dbReference type="OrthoDB" id="269227at2759"/>
<dbReference type="PROSITE" id="PS00624">
    <property type="entry name" value="GMC_OXRED_2"/>
    <property type="match status" value="1"/>
</dbReference>
<organism evidence="5 6">
    <name type="scientific">Russula ochroleuca</name>
    <dbReference type="NCBI Taxonomy" id="152965"/>
    <lineage>
        <taxon>Eukaryota</taxon>
        <taxon>Fungi</taxon>
        <taxon>Dikarya</taxon>
        <taxon>Basidiomycota</taxon>
        <taxon>Agaricomycotina</taxon>
        <taxon>Agaricomycetes</taxon>
        <taxon>Russulales</taxon>
        <taxon>Russulaceae</taxon>
        <taxon>Russula</taxon>
    </lineage>
</organism>
<accession>A0A9P5JUL9</accession>
<dbReference type="SUPFAM" id="SSF54373">
    <property type="entry name" value="FAD-linked reductases, C-terminal domain"/>
    <property type="match status" value="1"/>
</dbReference>
<dbReference type="Gene3D" id="3.30.560.10">
    <property type="entry name" value="Glucose Oxidase, domain 3"/>
    <property type="match status" value="1"/>
</dbReference>
<evidence type="ECO:0000256" key="3">
    <source>
        <dbReference type="PIRSR" id="PIRSR000137-2"/>
    </source>
</evidence>
<evidence type="ECO:0000313" key="5">
    <source>
        <dbReference type="EMBL" id="KAF8463413.1"/>
    </source>
</evidence>
<dbReference type="InterPro" id="IPR000172">
    <property type="entry name" value="GMC_OxRdtase_N"/>
</dbReference>
<feature type="domain" description="Glucose-methanol-choline oxidoreductase N-terminal" evidence="4">
    <location>
        <begin position="136"/>
        <end position="150"/>
    </location>
</feature>